<dbReference type="Proteomes" id="UP000195326">
    <property type="component" value="Unassembled WGS sequence"/>
</dbReference>
<protein>
    <recommendedName>
        <fullName evidence="4">Chitin-binding type-3 domain-containing protein</fullName>
    </recommendedName>
</protein>
<feature type="region of interest" description="Disordered" evidence="1">
    <location>
        <begin position="1"/>
        <end position="22"/>
    </location>
</feature>
<dbReference type="STRING" id="501571.GCA_900143195_02039"/>
<proteinExistence type="predicted"/>
<organism evidence="2 3">
    <name type="scientific">Butyricicoccus pullicaecorum</name>
    <dbReference type="NCBI Taxonomy" id="501571"/>
    <lineage>
        <taxon>Bacteria</taxon>
        <taxon>Bacillati</taxon>
        <taxon>Bacillota</taxon>
        <taxon>Clostridia</taxon>
        <taxon>Eubacteriales</taxon>
        <taxon>Butyricicoccaceae</taxon>
        <taxon>Butyricicoccus</taxon>
    </lineage>
</organism>
<evidence type="ECO:0000313" key="2">
    <source>
        <dbReference type="EMBL" id="OUP57694.1"/>
    </source>
</evidence>
<dbReference type="Gene3D" id="2.10.10.90">
    <property type="match status" value="1"/>
</dbReference>
<reference evidence="3" key="1">
    <citation type="submission" date="2017-04" db="EMBL/GenBank/DDBJ databases">
        <title>Function of individual gut microbiota members based on whole genome sequencing of pure cultures obtained from chicken caecum.</title>
        <authorList>
            <person name="Medvecky M."/>
            <person name="Cejkova D."/>
            <person name="Polansky O."/>
            <person name="Karasova D."/>
            <person name="Kubasova T."/>
            <person name="Cizek A."/>
            <person name="Rychlik I."/>
        </authorList>
    </citation>
    <scope>NUCLEOTIDE SEQUENCE [LARGE SCALE GENOMIC DNA]</scope>
    <source>
        <strain evidence="3">An179</strain>
    </source>
</reference>
<comment type="caution">
    <text evidence="2">The sequence shown here is derived from an EMBL/GenBank/DDBJ whole genome shotgun (WGS) entry which is preliminary data.</text>
</comment>
<accession>A0A1Y4LLW3</accession>
<gene>
    <name evidence="2" type="ORF">B5F15_09560</name>
</gene>
<evidence type="ECO:0008006" key="4">
    <source>
        <dbReference type="Google" id="ProtNLM"/>
    </source>
</evidence>
<name>A0A1Y4LLW3_9FIRM</name>
<dbReference type="RefSeq" id="WP_087415198.1">
    <property type="nucleotide sequence ID" value="NZ_NFKL01000012.1"/>
</dbReference>
<dbReference type="EMBL" id="NFKL01000012">
    <property type="protein sequence ID" value="OUP57694.1"/>
    <property type="molecule type" value="Genomic_DNA"/>
</dbReference>
<evidence type="ECO:0000313" key="3">
    <source>
        <dbReference type="Proteomes" id="UP000195326"/>
    </source>
</evidence>
<evidence type="ECO:0000256" key="1">
    <source>
        <dbReference type="SAM" id="MobiDB-lite"/>
    </source>
</evidence>
<sequence length="196" mass="21768">MALWYDPTKQTRPPAQGGGTDPALERRVETLETTSGEQQADIDSMTSVMQQSAPQQLAAFARVMAVQAAPTMTDDQALTMPDLFPTWEQVLEEAQPLKKDSIINDGGTLYRVVQDNTTPQEGQPPHGEGMLAVYRPIDQSHTGTAEDPIPWIYGMDCHEGTYYSYNGKTYLCKSDMLPCVWAPDTPGLWQWEVQEG</sequence>
<dbReference type="AlphaFoldDB" id="A0A1Y4LLW3"/>